<evidence type="ECO:0000313" key="1">
    <source>
        <dbReference type="EMBL" id="GFY10100.1"/>
    </source>
</evidence>
<dbReference type="EMBL" id="BMAU01021294">
    <property type="protein sequence ID" value="GFY10100.1"/>
    <property type="molecule type" value="Genomic_DNA"/>
</dbReference>
<evidence type="ECO:0000313" key="2">
    <source>
        <dbReference type="Proteomes" id="UP000887159"/>
    </source>
</evidence>
<proteinExistence type="predicted"/>
<organism evidence="1 2">
    <name type="scientific">Trichonephila clavipes</name>
    <name type="common">Golden silk orbweaver</name>
    <name type="synonym">Nephila clavipes</name>
    <dbReference type="NCBI Taxonomy" id="2585209"/>
    <lineage>
        <taxon>Eukaryota</taxon>
        <taxon>Metazoa</taxon>
        <taxon>Ecdysozoa</taxon>
        <taxon>Arthropoda</taxon>
        <taxon>Chelicerata</taxon>
        <taxon>Arachnida</taxon>
        <taxon>Araneae</taxon>
        <taxon>Araneomorphae</taxon>
        <taxon>Entelegynae</taxon>
        <taxon>Araneoidea</taxon>
        <taxon>Nephilidae</taxon>
        <taxon>Trichonephila</taxon>
    </lineage>
</organism>
<dbReference type="AlphaFoldDB" id="A0A8X6VL23"/>
<comment type="caution">
    <text evidence="1">The sequence shown here is derived from an EMBL/GenBank/DDBJ whole genome shotgun (WGS) entry which is preliminary data.</text>
</comment>
<protein>
    <submittedName>
        <fullName evidence="1">Uncharacterized protein</fullName>
    </submittedName>
</protein>
<reference evidence="1" key="1">
    <citation type="submission" date="2020-08" db="EMBL/GenBank/DDBJ databases">
        <title>Multicomponent nature underlies the extraordinary mechanical properties of spider dragline silk.</title>
        <authorList>
            <person name="Kono N."/>
            <person name="Nakamura H."/>
            <person name="Mori M."/>
            <person name="Yoshida Y."/>
            <person name="Ohtoshi R."/>
            <person name="Malay A.D."/>
            <person name="Moran D.A.P."/>
            <person name="Tomita M."/>
            <person name="Numata K."/>
            <person name="Arakawa K."/>
        </authorList>
    </citation>
    <scope>NUCLEOTIDE SEQUENCE</scope>
</reference>
<accession>A0A8X6VL23</accession>
<gene>
    <name evidence="1" type="ORF">TNCV_1946451</name>
</gene>
<name>A0A8X6VL23_TRICX</name>
<dbReference type="Proteomes" id="UP000887159">
    <property type="component" value="Unassembled WGS sequence"/>
</dbReference>
<keyword evidence="2" id="KW-1185">Reference proteome</keyword>
<sequence>MPLKTSHKSVEAQSPPVDIVRQFREKVPAQVSSSSLDRGFKRSSVINNPHAAFSRDVKKCSLIPSPFPNNKGKTYRIICFIKSYNQNEIGNEKRQAQVSMNDVPQPPRVFTVGSRLVFSIADLVYSPGAVSLFCAALCRWNTNHRNVILTPSFFSRERHLSSDEVKWDGISLIRSNQIGTLGIFNMDAVDFLHHENPPTWPVVEPINSGVQGQRQTNYTPQPVLE</sequence>